<dbReference type="InterPro" id="IPR008000">
    <property type="entry name" value="Rham/fucose_mutarotase"/>
</dbReference>
<dbReference type="GO" id="GO:0019301">
    <property type="term" value="P:rhamnose catabolic process"/>
    <property type="evidence" value="ECO:0007669"/>
    <property type="project" value="TreeGrafter"/>
</dbReference>
<protein>
    <submittedName>
        <fullName evidence="1">L-rhamnose mutarotase</fullName>
    </submittedName>
</protein>
<dbReference type="RefSeq" id="WP_260794089.1">
    <property type="nucleotide sequence ID" value="NZ_CP093313.1"/>
</dbReference>
<dbReference type="KEGG" id="orp:MOP44_01295"/>
<dbReference type="AlphaFoldDB" id="A0A9J7BUI1"/>
<dbReference type="Pfam" id="PF05336">
    <property type="entry name" value="rhaM"/>
    <property type="match status" value="1"/>
</dbReference>
<dbReference type="PANTHER" id="PTHR34389:SF2">
    <property type="entry name" value="L-RHAMNOSE MUTAROTASE"/>
    <property type="match status" value="1"/>
</dbReference>
<name>A0A9J7BUI1_9BACT</name>
<evidence type="ECO:0000313" key="2">
    <source>
        <dbReference type="Proteomes" id="UP001059380"/>
    </source>
</evidence>
<dbReference type="PANTHER" id="PTHR34389">
    <property type="entry name" value="L-RHAMNOSE MUTAROTASE"/>
    <property type="match status" value="1"/>
</dbReference>
<keyword evidence="2" id="KW-1185">Reference proteome</keyword>
<dbReference type="SUPFAM" id="SSF54909">
    <property type="entry name" value="Dimeric alpha+beta barrel"/>
    <property type="match status" value="1"/>
</dbReference>
<sequence>MSRYAFLLRLKPGTGPDYDKAHTAVWPELLTVLKDAGISDYSIFRRDELLVLTMRIEGDFEAAWKRISEAEVNARWQNAMAEYFAPQQETRPDERFPMMQEVFYLP</sequence>
<organism evidence="1 2">
    <name type="scientific">Occallatibacter riparius</name>
    <dbReference type="NCBI Taxonomy" id="1002689"/>
    <lineage>
        <taxon>Bacteria</taxon>
        <taxon>Pseudomonadati</taxon>
        <taxon>Acidobacteriota</taxon>
        <taxon>Terriglobia</taxon>
        <taxon>Terriglobales</taxon>
        <taxon>Acidobacteriaceae</taxon>
        <taxon>Occallatibacter</taxon>
    </lineage>
</organism>
<proteinExistence type="predicted"/>
<dbReference type="InterPro" id="IPR011008">
    <property type="entry name" value="Dimeric_a/b-barrel"/>
</dbReference>
<dbReference type="EMBL" id="CP093313">
    <property type="protein sequence ID" value="UWZ84582.1"/>
    <property type="molecule type" value="Genomic_DNA"/>
</dbReference>
<accession>A0A9J7BUI1</accession>
<dbReference type="Gene3D" id="3.30.70.100">
    <property type="match status" value="1"/>
</dbReference>
<dbReference type="GO" id="GO:0016857">
    <property type="term" value="F:racemase and epimerase activity, acting on carbohydrates and derivatives"/>
    <property type="evidence" value="ECO:0007669"/>
    <property type="project" value="InterPro"/>
</dbReference>
<gene>
    <name evidence="1" type="ORF">MOP44_01295</name>
</gene>
<evidence type="ECO:0000313" key="1">
    <source>
        <dbReference type="EMBL" id="UWZ84582.1"/>
    </source>
</evidence>
<dbReference type="Proteomes" id="UP001059380">
    <property type="component" value="Chromosome"/>
</dbReference>
<reference evidence="1" key="1">
    <citation type="submission" date="2021-04" db="EMBL/GenBank/DDBJ databases">
        <title>Phylogenetic analysis of Acidobacteriaceae.</title>
        <authorList>
            <person name="Qiu L."/>
            <person name="Zhang Q."/>
        </authorList>
    </citation>
    <scope>NUCLEOTIDE SEQUENCE</scope>
    <source>
        <strain evidence="1">DSM 25168</strain>
    </source>
</reference>